<gene>
    <name evidence="7" type="primary">hutI</name>
    <name evidence="9" type="ORF">ENJ15_05980</name>
</gene>
<dbReference type="EMBL" id="DRLI01000232">
    <property type="protein sequence ID" value="HHM02545.1"/>
    <property type="molecule type" value="Genomic_DNA"/>
</dbReference>
<keyword evidence="7" id="KW-0963">Cytoplasm</keyword>
<feature type="binding site" evidence="7">
    <location>
        <position position="72"/>
    </location>
    <ligand>
        <name>Fe(3+)</name>
        <dbReference type="ChEBI" id="CHEBI:29034"/>
    </ligand>
</feature>
<feature type="binding site" evidence="7">
    <location>
        <position position="243"/>
    </location>
    <ligand>
        <name>4-imidazolone-5-propanoate</name>
        <dbReference type="ChEBI" id="CHEBI:77893"/>
    </ligand>
</feature>
<feature type="binding site" evidence="7">
    <location>
        <position position="315"/>
    </location>
    <ligand>
        <name>Fe(3+)</name>
        <dbReference type="ChEBI" id="CHEBI:29034"/>
    </ligand>
</feature>
<feature type="binding site" evidence="7">
    <location>
        <position position="70"/>
    </location>
    <ligand>
        <name>Fe(3+)</name>
        <dbReference type="ChEBI" id="CHEBI:29034"/>
    </ligand>
</feature>
<feature type="binding site" evidence="7">
    <location>
        <position position="79"/>
    </location>
    <ligand>
        <name>4-imidazolone-5-propanoate</name>
        <dbReference type="ChEBI" id="CHEBI:77893"/>
    </ligand>
</feature>
<evidence type="ECO:0000256" key="3">
    <source>
        <dbReference type="ARBA" id="ARBA00022801"/>
    </source>
</evidence>
<dbReference type="GO" id="GO:0019557">
    <property type="term" value="P:L-histidine catabolic process to glutamate and formate"/>
    <property type="evidence" value="ECO:0007669"/>
    <property type="project" value="UniProtKB-UniPathway"/>
</dbReference>
<dbReference type="PANTHER" id="PTHR42752">
    <property type="entry name" value="IMIDAZOLONEPROPIONASE"/>
    <property type="match status" value="1"/>
</dbReference>
<dbReference type="SUPFAM" id="SSF51338">
    <property type="entry name" value="Composite domain of metallo-dependent hydrolases"/>
    <property type="match status" value="1"/>
</dbReference>
<evidence type="ECO:0000313" key="9">
    <source>
        <dbReference type="EMBL" id="HHM02545.1"/>
    </source>
</evidence>
<evidence type="ECO:0000256" key="7">
    <source>
        <dbReference type="HAMAP-Rule" id="MF_00372"/>
    </source>
</evidence>
<keyword evidence="5 7" id="KW-0862">Zinc</keyword>
<feature type="binding site" evidence="7">
    <location>
        <position position="70"/>
    </location>
    <ligand>
        <name>Zn(2+)</name>
        <dbReference type="ChEBI" id="CHEBI:29105"/>
    </ligand>
</feature>
<dbReference type="GO" id="GO:0005737">
    <property type="term" value="C:cytoplasm"/>
    <property type="evidence" value="ECO:0007669"/>
    <property type="project" value="UniProtKB-SubCell"/>
</dbReference>
<feature type="binding site" evidence="7">
    <location>
        <position position="240"/>
    </location>
    <ligand>
        <name>Fe(3+)</name>
        <dbReference type="ChEBI" id="CHEBI:29034"/>
    </ligand>
</feature>
<name>A0A7V5VF83_CALAY</name>
<comment type="function">
    <text evidence="7">Catalyzes the hydrolytic cleavage of the carbon-nitrogen bond in imidazolone-5-propanoate to yield N-formimidoyl-L-glutamate. It is the third step in the universal histidine degradation pathway.</text>
</comment>
<keyword evidence="2 7" id="KW-0479">Metal-binding</keyword>
<feature type="binding site" evidence="7">
    <location>
        <position position="240"/>
    </location>
    <ligand>
        <name>Zn(2+)</name>
        <dbReference type="ChEBI" id="CHEBI:29105"/>
    </ligand>
</feature>
<keyword evidence="4 7" id="KW-0369">Histidine metabolism</keyword>
<dbReference type="GO" id="GO:0019556">
    <property type="term" value="P:L-histidine catabolic process to glutamate and formamide"/>
    <property type="evidence" value="ECO:0007669"/>
    <property type="project" value="UniProtKB-UniRule"/>
</dbReference>
<evidence type="ECO:0000256" key="4">
    <source>
        <dbReference type="ARBA" id="ARBA00022808"/>
    </source>
</evidence>
<organism evidence="9">
    <name type="scientific">Caldithrix abyssi</name>
    <dbReference type="NCBI Taxonomy" id="187145"/>
    <lineage>
        <taxon>Bacteria</taxon>
        <taxon>Pseudomonadati</taxon>
        <taxon>Calditrichota</taxon>
        <taxon>Calditrichia</taxon>
        <taxon>Calditrichales</taxon>
        <taxon>Calditrichaceae</taxon>
        <taxon>Caldithrix</taxon>
    </lineage>
</organism>
<dbReference type="CDD" id="cd01296">
    <property type="entry name" value="Imidazolone-5PH"/>
    <property type="match status" value="1"/>
</dbReference>
<dbReference type="GO" id="GO:0008270">
    <property type="term" value="F:zinc ion binding"/>
    <property type="evidence" value="ECO:0007669"/>
    <property type="project" value="UniProtKB-UniRule"/>
</dbReference>
<dbReference type="InterPro" id="IPR011059">
    <property type="entry name" value="Metal-dep_hydrolase_composite"/>
</dbReference>
<dbReference type="InterPro" id="IPR005920">
    <property type="entry name" value="HutI"/>
</dbReference>
<dbReference type="SUPFAM" id="SSF51556">
    <property type="entry name" value="Metallo-dependent hydrolases"/>
    <property type="match status" value="1"/>
</dbReference>
<feature type="binding site" evidence="7">
    <location>
        <position position="175"/>
    </location>
    <ligand>
        <name>4-imidazolone-5-propanoate</name>
        <dbReference type="ChEBI" id="CHEBI:77893"/>
    </ligand>
</feature>
<comment type="subcellular location">
    <subcellularLocation>
        <location evidence="7">Cytoplasm</location>
    </subcellularLocation>
</comment>
<dbReference type="AlphaFoldDB" id="A0A7V5VF83"/>
<dbReference type="Proteomes" id="UP000885771">
    <property type="component" value="Unassembled WGS sequence"/>
</dbReference>
<protein>
    <recommendedName>
        <fullName evidence="1 7">Imidazolonepropionase</fullName>
        <ecNumber evidence="1 7">3.5.2.7</ecNumber>
    </recommendedName>
    <alternativeName>
        <fullName evidence="7">Imidazolone-5-propionate hydrolase</fullName>
    </alternativeName>
</protein>
<comment type="pathway">
    <text evidence="7">Amino-acid degradation; L-histidine degradation into L-glutamate; N-formimidoyl-L-glutamate from L-histidine: step 3/3.</text>
</comment>
<dbReference type="Pfam" id="PF01979">
    <property type="entry name" value="Amidohydro_1"/>
    <property type="match status" value="1"/>
</dbReference>
<keyword evidence="3 7" id="KW-0378">Hydrolase</keyword>
<dbReference type="NCBIfam" id="TIGR01224">
    <property type="entry name" value="hutI"/>
    <property type="match status" value="1"/>
</dbReference>
<reference evidence="9" key="1">
    <citation type="journal article" date="2020" name="mSystems">
        <title>Genome- and Community-Level Interaction Insights into Carbon Utilization and Element Cycling Functions of Hydrothermarchaeota in Hydrothermal Sediment.</title>
        <authorList>
            <person name="Zhou Z."/>
            <person name="Liu Y."/>
            <person name="Xu W."/>
            <person name="Pan J."/>
            <person name="Luo Z.H."/>
            <person name="Li M."/>
        </authorList>
    </citation>
    <scope>NUCLEOTIDE SEQUENCE [LARGE SCALE GENOMIC DNA]</scope>
    <source>
        <strain evidence="9">HyVt-460</strain>
    </source>
</reference>
<feature type="domain" description="Amidohydrolase-related" evidence="8">
    <location>
        <begin position="61"/>
        <end position="403"/>
    </location>
</feature>
<dbReference type="FunFam" id="3.20.20.140:FF:000007">
    <property type="entry name" value="Imidazolonepropionase"/>
    <property type="match status" value="1"/>
</dbReference>
<evidence type="ECO:0000256" key="2">
    <source>
        <dbReference type="ARBA" id="ARBA00022723"/>
    </source>
</evidence>
<dbReference type="InterPro" id="IPR006680">
    <property type="entry name" value="Amidohydro-rel"/>
</dbReference>
<sequence length="408" mass="45838">MSKIVFYNIGRVYTPDSASGYGKVRELKDVQILVDNDRIVRVAGNDDELEGEQRINCRGLTLLPGFVDAHTHPVFFNTREEEFIMRVRGKSYEEIAAAGGGIRNSVRKFRQAGKEEIKELTRARIHTFLEYGTTTIEAKSGYGLSTADELKSLEIIRELNEEQYLEMVPTFLGAHEIPDAYQSRRAEYIDLLCNEMIPKVAEESLARFCDVFCEKGVFTVEESRRILECGKRYGLKPKLHADELYPFGGAELSAEVGAISADHLLEISDEGIARMKEKNVLAVLLPGTTFFLGKDRYAPARKMLDAGLDVAVATDFNPGSSTTQNMQLMWTISALKMKMLPGEILWAVTRSAARAIQMEDVVGSIEEGMQADFVLMDIPNLNYLPYHYGVSHTVMTIKKGHIVYRRAE</sequence>
<comment type="catalytic activity">
    <reaction evidence="7">
        <text>4-imidazolone-5-propanoate + H2O = N-formimidoyl-L-glutamate</text>
        <dbReference type="Rhea" id="RHEA:23660"/>
        <dbReference type="ChEBI" id="CHEBI:15377"/>
        <dbReference type="ChEBI" id="CHEBI:58928"/>
        <dbReference type="ChEBI" id="CHEBI:77893"/>
        <dbReference type="EC" id="3.5.2.7"/>
    </reaction>
</comment>
<evidence type="ECO:0000259" key="8">
    <source>
        <dbReference type="Pfam" id="PF01979"/>
    </source>
</evidence>
<feature type="binding site" evidence="7">
    <location>
        <position position="319"/>
    </location>
    <ligand>
        <name>N-formimidoyl-L-glutamate</name>
        <dbReference type="ChEBI" id="CHEBI:58928"/>
    </ligand>
</feature>
<dbReference type="Gene3D" id="2.30.40.10">
    <property type="entry name" value="Urease, subunit C, domain 1"/>
    <property type="match status" value="1"/>
</dbReference>
<dbReference type="UniPathway" id="UPA00379">
    <property type="reaction ID" value="UER00551"/>
</dbReference>
<feature type="binding site" evidence="7">
    <location>
        <position position="142"/>
    </location>
    <ligand>
        <name>4-imidazolone-5-propanoate</name>
        <dbReference type="ChEBI" id="CHEBI:77893"/>
    </ligand>
</feature>
<dbReference type="PANTHER" id="PTHR42752:SF1">
    <property type="entry name" value="IMIDAZOLONEPROPIONASE-RELATED"/>
    <property type="match status" value="1"/>
</dbReference>
<feature type="binding site" evidence="7">
    <location>
        <position position="142"/>
    </location>
    <ligand>
        <name>N-formimidoyl-L-glutamate</name>
        <dbReference type="ChEBI" id="CHEBI:58928"/>
    </ligand>
</feature>
<evidence type="ECO:0000256" key="1">
    <source>
        <dbReference type="ARBA" id="ARBA00012864"/>
    </source>
</evidence>
<dbReference type="Gene3D" id="3.20.20.140">
    <property type="entry name" value="Metal-dependent hydrolases"/>
    <property type="match status" value="1"/>
</dbReference>
<dbReference type="InterPro" id="IPR032466">
    <property type="entry name" value="Metal_Hydrolase"/>
</dbReference>
<feature type="binding site" evidence="7">
    <location>
        <position position="315"/>
    </location>
    <ligand>
        <name>Zn(2+)</name>
        <dbReference type="ChEBI" id="CHEBI:29105"/>
    </ligand>
</feature>
<dbReference type="HAMAP" id="MF_00372">
    <property type="entry name" value="HutI"/>
    <property type="match status" value="1"/>
</dbReference>
<evidence type="ECO:0000256" key="6">
    <source>
        <dbReference type="ARBA" id="ARBA00023004"/>
    </source>
</evidence>
<comment type="similarity">
    <text evidence="7">Belongs to the metallo-dependent hydrolases superfamily. HutI family.</text>
</comment>
<accession>A0A7V5VF83</accession>
<keyword evidence="6 7" id="KW-0408">Iron</keyword>
<evidence type="ECO:0000256" key="5">
    <source>
        <dbReference type="ARBA" id="ARBA00022833"/>
    </source>
</evidence>
<proteinExistence type="inferred from homology"/>
<comment type="cofactor">
    <cofactor evidence="7">
        <name>Zn(2+)</name>
        <dbReference type="ChEBI" id="CHEBI:29105"/>
    </cofactor>
    <cofactor evidence="7">
        <name>Fe(3+)</name>
        <dbReference type="ChEBI" id="CHEBI:29034"/>
    </cofactor>
    <text evidence="7">Binds 1 zinc or iron ion per subunit.</text>
</comment>
<dbReference type="EC" id="3.5.2.7" evidence="1 7"/>
<dbReference type="GO" id="GO:0050480">
    <property type="term" value="F:imidazolonepropionase activity"/>
    <property type="evidence" value="ECO:0007669"/>
    <property type="project" value="UniProtKB-UniRule"/>
</dbReference>
<dbReference type="GO" id="GO:0005506">
    <property type="term" value="F:iron ion binding"/>
    <property type="evidence" value="ECO:0007669"/>
    <property type="project" value="UniProtKB-UniRule"/>
</dbReference>
<feature type="binding site" evidence="7">
    <location>
        <position position="317"/>
    </location>
    <ligand>
        <name>N-formimidoyl-L-glutamate</name>
        <dbReference type="ChEBI" id="CHEBI:58928"/>
    </ligand>
</feature>
<comment type="caution">
    <text evidence="9">The sequence shown here is derived from an EMBL/GenBank/DDBJ whole genome shotgun (WGS) entry which is preliminary data.</text>
</comment>
<feature type="binding site" evidence="7">
    <location>
        <position position="320"/>
    </location>
    <ligand>
        <name>4-imidazolone-5-propanoate</name>
        <dbReference type="ChEBI" id="CHEBI:77893"/>
    </ligand>
</feature>
<feature type="binding site" evidence="7">
    <location>
        <position position="72"/>
    </location>
    <ligand>
        <name>Zn(2+)</name>
        <dbReference type="ChEBI" id="CHEBI:29105"/>
    </ligand>
</feature>